<dbReference type="PaxDb" id="65489-OBART01G33940.1"/>
<feature type="region of interest" description="Disordered" evidence="1">
    <location>
        <begin position="696"/>
        <end position="729"/>
    </location>
</feature>
<evidence type="ECO:0000259" key="3">
    <source>
        <dbReference type="Pfam" id="PF13968"/>
    </source>
</evidence>
<dbReference type="STRING" id="65489.A0A0D3EV30"/>
<feature type="domain" description="DUF4220" evidence="3">
    <location>
        <begin position="47"/>
        <end position="401"/>
    </location>
</feature>
<proteinExistence type="predicted"/>
<dbReference type="InterPro" id="IPR025315">
    <property type="entry name" value="DUF4220"/>
</dbReference>
<reference evidence="4" key="1">
    <citation type="journal article" date="2009" name="Rice">
        <title>De Novo Next Generation Sequencing of Plant Genomes.</title>
        <authorList>
            <person name="Rounsley S."/>
            <person name="Marri P.R."/>
            <person name="Yu Y."/>
            <person name="He R."/>
            <person name="Sisneros N."/>
            <person name="Goicoechea J.L."/>
            <person name="Lee S.J."/>
            <person name="Angelova A."/>
            <person name="Kudrna D."/>
            <person name="Luo M."/>
            <person name="Affourtit J."/>
            <person name="Desany B."/>
            <person name="Knight J."/>
            <person name="Niazi F."/>
            <person name="Egholm M."/>
            <person name="Wing R.A."/>
        </authorList>
    </citation>
    <scope>NUCLEOTIDE SEQUENCE [LARGE SCALE GENOMIC DNA]</scope>
    <source>
        <strain evidence="4">cv. IRGC 105608</strain>
    </source>
</reference>
<dbReference type="Pfam" id="PF04578">
    <property type="entry name" value="DUF594"/>
    <property type="match status" value="1"/>
</dbReference>
<dbReference type="Proteomes" id="UP000026960">
    <property type="component" value="Chromosome 1"/>
</dbReference>
<dbReference type="Pfam" id="PF13968">
    <property type="entry name" value="DUF4220"/>
    <property type="match status" value="1"/>
</dbReference>
<dbReference type="Gramene" id="OBART01G33940.1">
    <property type="protein sequence ID" value="OBART01G33940.1"/>
    <property type="gene ID" value="OBART01G33940"/>
</dbReference>
<feature type="transmembrane region" description="Helical" evidence="2">
    <location>
        <begin position="294"/>
        <end position="317"/>
    </location>
</feature>
<sequence length="854" mass="95663">MAGMVALWNEWEIRVLVLSSLALQVFLLFSAVIRKRNVSAVLGLLLWLAYLLADSIAIYALGYLSQTRVPRGVDVRSFRNTHRIQAFWAPFLLLHLGGQDTITAFSIEDNELWKRHLLSLLSQVALAMYVFAKSRPGADILAPAVFMFLSGILKYGERTWALKCASMDNLRSGMVTTPDPGPNYAKFMEEYRFTREAGLQAEIVIEPERRGGGVTAAAIAEESVPYTTIITDARRFFVTFKRLFVNLILSFQDRTRSQATFLRLTPEQAYKIIEIELSLMYDTLHSKAAVIHTWYGRLFRCVTLLSTSAACLLFNLLDKDRYESHDTRVDIFITNLLFGGALCLEVYAIGMMLISYWTYAALQGCNCRTLSHLLFKSIKYFRPESRPKWSNLMAQHNLISYCLHDRATLLTKVITMVGLKGHWDSWMHIQHIDVLPELKTLVFRELKDKAVSIVDNAESYRKFSNHRGQWALQCKGYYKELGWSVEVEFDESILLWHIATDLCFYYDIDGSDGDAKLTEYVGISRAVSNYMLFLLVARPFMLTAGIGQIRFGDTCAEAKIFFEREMALPDERAAAAMVLEVNAEIAPRDVKGDRSKSVLFDACRLAKSLLELQPGKRWRLIRVVWVEILCYAASKCRSNFHAKQLSNGGELLTVVCCCQFFSLSQTPDADPGRDTFTCGTLFMCLNLRGLFKKKPEEVGKSRRQSQEQDQDQAAAVDAETEQEPQYVPAPAPIRAASFEKLERSPPYSGSNIAFDLLVEPELGEDRGARQVLAYCPSPCFDLPAGLMMRAGERCDAPGTAGFVLDGCPTKGALKKVASCLPPDVAGGDGEARPPHLVRFLSTSGSTAPANGGLP</sequence>
<feature type="transmembrane region" description="Helical" evidence="2">
    <location>
        <begin position="44"/>
        <end position="65"/>
    </location>
</feature>
<dbReference type="AlphaFoldDB" id="A0A0D3EV30"/>
<keyword evidence="2" id="KW-1133">Transmembrane helix</keyword>
<organism evidence="4">
    <name type="scientific">Oryza barthii</name>
    <dbReference type="NCBI Taxonomy" id="65489"/>
    <lineage>
        <taxon>Eukaryota</taxon>
        <taxon>Viridiplantae</taxon>
        <taxon>Streptophyta</taxon>
        <taxon>Embryophyta</taxon>
        <taxon>Tracheophyta</taxon>
        <taxon>Spermatophyta</taxon>
        <taxon>Magnoliopsida</taxon>
        <taxon>Liliopsida</taxon>
        <taxon>Poales</taxon>
        <taxon>Poaceae</taxon>
        <taxon>BOP clade</taxon>
        <taxon>Oryzoideae</taxon>
        <taxon>Oryzeae</taxon>
        <taxon>Oryzinae</taxon>
        <taxon>Oryza</taxon>
    </lineage>
</organism>
<protein>
    <recommendedName>
        <fullName evidence="3">DUF4220 domain-containing protein</fullName>
    </recommendedName>
</protein>
<feature type="compositionally biased region" description="Basic and acidic residues" evidence="1">
    <location>
        <begin position="696"/>
        <end position="706"/>
    </location>
</feature>
<evidence type="ECO:0000313" key="4">
    <source>
        <dbReference type="EnsemblPlants" id="OBART01G33940.1"/>
    </source>
</evidence>
<dbReference type="EnsemblPlants" id="OBART01G33940.1">
    <property type="protein sequence ID" value="OBART01G33940.1"/>
    <property type="gene ID" value="OBART01G33940"/>
</dbReference>
<feature type="transmembrane region" description="Helical" evidence="2">
    <location>
        <begin position="329"/>
        <end position="359"/>
    </location>
</feature>
<keyword evidence="2" id="KW-0812">Transmembrane</keyword>
<dbReference type="PANTHER" id="PTHR31325">
    <property type="entry name" value="OS01G0798800 PROTEIN-RELATED"/>
    <property type="match status" value="1"/>
</dbReference>
<accession>A0A0D3EV30</accession>
<name>A0A0D3EV30_9ORYZ</name>
<dbReference type="eggNOG" id="ENOG502QQBP">
    <property type="taxonomic scope" value="Eukaryota"/>
</dbReference>
<keyword evidence="2" id="KW-0472">Membrane</keyword>
<evidence type="ECO:0000256" key="1">
    <source>
        <dbReference type="SAM" id="MobiDB-lite"/>
    </source>
</evidence>
<evidence type="ECO:0000256" key="2">
    <source>
        <dbReference type="SAM" id="Phobius"/>
    </source>
</evidence>
<reference evidence="4" key="2">
    <citation type="submission" date="2015-03" db="UniProtKB">
        <authorList>
            <consortium name="EnsemblPlants"/>
        </authorList>
    </citation>
    <scope>IDENTIFICATION</scope>
</reference>
<evidence type="ECO:0000313" key="5">
    <source>
        <dbReference type="Proteomes" id="UP000026960"/>
    </source>
</evidence>
<dbReference type="HOGENOM" id="CLU_009180_3_1_1"/>
<dbReference type="InterPro" id="IPR007658">
    <property type="entry name" value="DUF594"/>
</dbReference>
<keyword evidence="5" id="KW-1185">Reference proteome</keyword>